<organism evidence="2 3">
    <name type="scientific">Chloebia gouldiae</name>
    <name type="common">Gouldian finch</name>
    <name type="synonym">Erythrura gouldiae</name>
    <dbReference type="NCBI Taxonomy" id="44316"/>
    <lineage>
        <taxon>Eukaryota</taxon>
        <taxon>Metazoa</taxon>
        <taxon>Chordata</taxon>
        <taxon>Craniata</taxon>
        <taxon>Vertebrata</taxon>
        <taxon>Euteleostomi</taxon>
        <taxon>Archelosauria</taxon>
        <taxon>Archosauria</taxon>
        <taxon>Dinosauria</taxon>
        <taxon>Saurischia</taxon>
        <taxon>Theropoda</taxon>
        <taxon>Coelurosauria</taxon>
        <taxon>Aves</taxon>
        <taxon>Neognathae</taxon>
        <taxon>Neoaves</taxon>
        <taxon>Telluraves</taxon>
        <taxon>Australaves</taxon>
        <taxon>Passeriformes</taxon>
        <taxon>Passeroidea</taxon>
        <taxon>Passeridae</taxon>
        <taxon>Chloebia</taxon>
    </lineage>
</organism>
<name>A0A3L8SW90_CHLGU</name>
<keyword evidence="3" id="KW-1185">Reference proteome</keyword>
<dbReference type="EMBL" id="QUSF01000004">
    <property type="protein sequence ID" value="RLW10076.1"/>
    <property type="molecule type" value="Genomic_DNA"/>
</dbReference>
<accession>A0A3L8SW90</accession>
<sequence>MWLLLEQRRASAFLVLLIAMSAEVNMCLYFIHSTKFCWFGLFGFFEANSGVSVLLKSSICFLAYSRPVLGLDCSLWSSCVRAQLPQLCVG</sequence>
<keyword evidence="1" id="KW-0472">Membrane</keyword>
<dbReference type="Proteomes" id="UP000276834">
    <property type="component" value="Unassembled WGS sequence"/>
</dbReference>
<evidence type="ECO:0000256" key="1">
    <source>
        <dbReference type="SAM" id="Phobius"/>
    </source>
</evidence>
<reference evidence="2 3" key="1">
    <citation type="journal article" date="2018" name="Proc. R. Soc. B">
        <title>A non-coding region near Follistatin controls head colour polymorphism in the Gouldian finch.</title>
        <authorList>
            <person name="Toomey M.B."/>
            <person name="Marques C.I."/>
            <person name="Andrade P."/>
            <person name="Araujo P.M."/>
            <person name="Sabatino S."/>
            <person name="Gazda M.A."/>
            <person name="Afonso S."/>
            <person name="Lopes R.J."/>
            <person name="Corbo J.C."/>
            <person name="Carneiro M."/>
        </authorList>
    </citation>
    <scope>NUCLEOTIDE SEQUENCE [LARGE SCALE GENOMIC DNA]</scope>
    <source>
        <strain evidence="2">Red01</strain>
        <tissue evidence="2">Muscle</tissue>
    </source>
</reference>
<protein>
    <submittedName>
        <fullName evidence="2">Uncharacterized protein</fullName>
    </submittedName>
</protein>
<proteinExistence type="predicted"/>
<keyword evidence="1" id="KW-0812">Transmembrane</keyword>
<feature type="transmembrane region" description="Helical" evidence="1">
    <location>
        <begin position="12"/>
        <end position="32"/>
    </location>
</feature>
<evidence type="ECO:0000313" key="2">
    <source>
        <dbReference type="EMBL" id="RLW10076.1"/>
    </source>
</evidence>
<dbReference type="AlphaFoldDB" id="A0A3L8SW90"/>
<gene>
    <name evidence="2" type="ORF">DV515_00002274</name>
</gene>
<comment type="caution">
    <text evidence="2">The sequence shown here is derived from an EMBL/GenBank/DDBJ whole genome shotgun (WGS) entry which is preliminary data.</text>
</comment>
<keyword evidence="1" id="KW-1133">Transmembrane helix</keyword>
<evidence type="ECO:0000313" key="3">
    <source>
        <dbReference type="Proteomes" id="UP000276834"/>
    </source>
</evidence>